<dbReference type="RefSeq" id="WP_322543849.1">
    <property type="nucleotide sequence ID" value="NZ_JAOBTT010000002.1"/>
</dbReference>
<dbReference type="PANTHER" id="PTHR43436">
    <property type="entry name" value="ARAC-FAMILY TRANSCRIPTIONAL REGULATOR"/>
    <property type="match status" value="1"/>
</dbReference>
<evidence type="ECO:0000256" key="2">
    <source>
        <dbReference type="ARBA" id="ARBA00023125"/>
    </source>
</evidence>
<keyword evidence="1" id="KW-0805">Transcription regulation</keyword>
<dbReference type="Pfam" id="PF06719">
    <property type="entry name" value="AraC_N"/>
    <property type="match status" value="1"/>
</dbReference>
<evidence type="ECO:0000256" key="1">
    <source>
        <dbReference type="ARBA" id="ARBA00023015"/>
    </source>
</evidence>
<keyword evidence="2" id="KW-0238">DNA-binding</keyword>
<protein>
    <submittedName>
        <fullName evidence="5">AraC family transcriptional regulator</fullName>
    </submittedName>
</protein>
<feature type="domain" description="HTH araC/xylS-type" evidence="4">
    <location>
        <begin position="172"/>
        <end position="270"/>
    </location>
</feature>
<evidence type="ECO:0000256" key="3">
    <source>
        <dbReference type="ARBA" id="ARBA00023163"/>
    </source>
</evidence>
<evidence type="ECO:0000313" key="6">
    <source>
        <dbReference type="Proteomes" id="UP001288620"/>
    </source>
</evidence>
<dbReference type="SUPFAM" id="SSF46689">
    <property type="entry name" value="Homeodomain-like"/>
    <property type="match status" value="2"/>
</dbReference>
<dbReference type="Proteomes" id="UP001288620">
    <property type="component" value="Unassembled WGS sequence"/>
</dbReference>
<dbReference type="SMART" id="SM00342">
    <property type="entry name" value="HTH_ARAC"/>
    <property type="match status" value="1"/>
</dbReference>
<dbReference type="InterPro" id="IPR009057">
    <property type="entry name" value="Homeodomain-like_sf"/>
</dbReference>
<dbReference type="InterPro" id="IPR009594">
    <property type="entry name" value="Tscrpt_reg_HTH_AraC_N"/>
</dbReference>
<dbReference type="PROSITE" id="PS00041">
    <property type="entry name" value="HTH_ARAC_FAMILY_1"/>
    <property type="match status" value="1"/>
</dbReference>
<gene>
    <name evidence="5" type="ORF">N4G40_16995</name>
</gene>
<accession>A0ABU5LJ48</accession>
<dbReference type="InterPro" id="IPR018062">
    <property type="entry name" value="HTH_AraC-typ_CS"/>
</dbReference>
<evidence type="ECO:0000313" key="5">
    <source>
        <dbReference type="EMBL" id="MDZ7279950.1"/>
    </source>
</evidence>
<dbReference type="Gene3D" id="1.10.10.60">
    <property type="entry name" value="Homeodomain-like"/>
    <property type="match status" value="1"/>
</dbReference>
<reference evidence="6" key="1">
    <citation type="submission" date="2023-07" db="EMBL/GenBank/DDBJ databases">
        <title>Structural and functional analysis of rice phyllospheric bacteria for their antimicrobial properties and defense elicitation against blast disease.</title>
        <authorList>
            <person name="Sahu K.P."/>
            <person name="Asharani P."/>
            <person name="Kumar M."/>
            <person name="Reddy B."/>
            <person name="Kumar A."/>
        </authorList>
    </citation>
    <scope>NUCLEOTIDE SEQUENCE [LARGE SCALE GENOMIC DNA]</scope>
    <source>
        <strain evidence="6">OsEp_Plm_30P10</strain>
    </source>
</reference>
<name>A0ABU5LJ48_9GAMM</name>
<keyword evidence="3" id="KW-0804">Transcription</keyword>
<dbReference type="PROSITE" id="PS01124">
    <property type="entry name" value="HTH_ARAC_FAMILY_2"/>
    <property type="match status" value="1"/>
</dbReference>
<organism evidence="5 6">
    <name type="scientific">Pantoea eucrina</name>
    <dbReference type="NCBI Taxonomy" id="472693"/>
    <lineage>
        <taxon>Bacteria</taxon>
        <taxon>Pseudomonadati</taxon>
        <taxon>Pseudomonadota</taxon>
        <taxon>Gammaproteobacteria</taxon>
        <taxon>Enterobacterales</taxon>
        <taxon>Erwiniaceae</taxon>
        <taxon>Pantoea</taxon>
    </lineage>
</organism>
<dbReference type="Pfam" id="PF12833">
    <property type="entry name" value="HTH_18"/>
    <property type="match status" value="1"/>
</dbReference>
<dbReference type="InterPro" id="IPR018060">
    <property type="entry name" value="HTH_AraC"/>
</dbReference>
<keyword evidence="6" id="KW-1185">Reference proteome</keyword>
<dbReference type="PANTHER" id="PTHR43436:SF1">
    <property type="entry name" value="TRANSCRIPTIONAL REGULATORY PROTEIN"/>
    <property type="match status" value="1"/>
</dbReference>
<comment type="caution">
    <text evidence="5">The sequence shown here is derived from an EMBL/GenBank/DDBJ whole genome shotgun (WGS) entry which is preliminary data.</text>
</comment>
<evidence type="ECO:0000259" key="4">
    <source>
        <dbReference type="PROSITE" id="PS01124"/>
    </source>
</evidence>
<proteinExistence type="predicted"/>
<dbReference type="EMBL" id="JAOBTT010000002">
    <property type="protein sequence ID" value="MDZ7279950.1"/>
    <property type="molecule type" value="Genomic_DNA"/>
</dbReference>
<sequence>MPAKNLLLSRLDVYKVVQPLTLPSEVYPPFVSLILQGEKQLRLGSKVVSYRAGQTFVAAIDLPASGHILSASEAAPYLAVRLTFDLAVIRTLIADLPDAAETPAAQGEVTAEASEAQLDAWLRLLQLQARPEDVTIMAPLLEREIVYRLLQGPQGPLLRQMTDTCGYFASIRTAVDWLKIHYATPVCMAALAQRATMSLSVFHRRFKASTGFSPLQYQKHLRLYAARDRLFRQPGNVAAVAAAVGYESLTQFTREYTRLFGCPPARDVKRRASRA</sequence>